<dbReference type="PRINTS" id="PR00081">
    <property type="entry name" value="GDHRDH"/>
</dbReference>
<feature type="transmembrane region" description="Helical" evidence="2">
    <location>
        <begin position="129"/>
        <end position="146"/>
    </location>
</feature>
<keyword evidence="2" id="KW-0472">Membrane</keyword>
<dbReference type="PANTHER" id="PTHR42760:SF40">
    <property type="entry name" value="3-OXOACYL-[ACYL-CARRIER-PROTEIN] REDUCTASE, CHLOROPLASTIC"/>
    <property type="match status" value="1"/>
</dbReference>
<name>H0EUZ3_GLAL7</name>
<comment type="caution">
    <text evidence="3">The sequence shown here is derived from an EMBL/GenBank/DDBJ whole genome shotgun (WGS) entry which is preliminary data.</text>
</comment>
<proteinExistence type="inferred from homology"/>
<organism evidence="3 4">
    <name type="scientific">Glarea lozoyensis (strain ATCC 74030 / MF5533)</name>
    <dbReference type="NCBI Taxonomy" id="1104152"/>
    <lineage>
        <taxon>Eukaryota</taxon>
        <taxon>Fungi</taxon>
        <taxon>Dikarya</taxon>
        <taxon>Ascomycota</taxon>
        <taxon>Pezizomycotina</taxon>
        <taxon>Leotiomycetes</taxon>
        <taxon>Helotiales</taxon>
        <taxon>Helotiaceae</taxon>
        <taxon>Glarea</taxon>
    </lineage>
</organism>
<evidence type="ECO:0000256" key="1">
    <source>
        <dbReference type="ARBA" id="ARBA00006484"/>
    </source>
</evidence>
<dbReference type="HOGENOM" id="CLU_1686777_0_0_1"/>
<dbReference type="GO" id="GO:0030497">
    <property type="term" value="P:fatty acid elongation"/>
    <property type="evidence" value="ECO:0007669"/>
    <property type="project" value="TreeGrafter"/>
</dbReference>
<dbReference type="InParanoid" id="H0EUZ3"/>
<dbReference type="GO" id="GO:0016616">
    <property type="term" value="F:oxidoreductase activity, acting on the CH-OH group of donors, NAD or NADP as acceptor"/>
    <property type="evidence" value="ECO:0007669"/>
    <property type="project" value="TreeGrafter"/>
</dbReference>
<keyword evidence="4" id="KW-1185">Reference proteome</keyword>
<dbReference type="PANTHER" id="PTHR42760">
    <property type="entry name" value="SHORT-CHAIN DEHYDROGENASES/REDUCTASES FAMILY MEMBER"/>
    <property type="match status" value="1"/>
</dbReference>
<dbReference type="Pfam" id="PF13561">
    <property type="entry name" value="adh_short_C2"/>
    <property type="match status" value="1"/>
</dbReference>
<dbReference type="EMBL" id="AGUE01000182">
    <property type="protein sequence ID" value="EHK97698.1"/>
    <property type="molecule type" value="Genomic_DNA"/>
</dbReference>
<accession>H0EUZ3</accession>
<dbReference type="AlphaFoldDB" id="H0EUZ3"/>
<protein>
    <submittedName>
        <fullName evidence="3">Putative 3-oxoacyl-[acyl-carrier-protein] reductase FabG</fullName>
    </submittedName>
</protein>
<evidence type="ECO:0000256" key="2">
    <source>
        <dbReference type="SAM" id="Phobius"/>
    </source>
</evidence>
<keyword evidence="2" id="KW-1133">Transmembrane helix</keyword>
<evidence type="ECO:0000313" key="4">
    <source>
        <dbReference type="Proteomes" id="UP000005446"/>
    </source>
</evidence>
<dbReference type="Gene3D" id="3.40.50.720">
    <property type="entry name" value="NAD(P)-binding Rossmann-like Domain"/>
    <property type="match status" value="1"/>
</dbReference>
<reference evidence="3 4" key="1">
    <citation type="journal article" date="2012" name="Eukaryot. Cell">
        <title>Genome sequence of the fungus Glarea lozoyensis: the first genome sequence of a species from the Helotiaceae family.</title>
        <authorList>
            <person name="Youssar L."/>
            <person name="Gruening B.A."/>
            <person name="Erxleben A."/>
            <person name="Guenther S."/>
            <person name="Huettel W."/>
        </authorList>
    </citation>
    <scope>NUCLEOTIDE SEQUENCE [LARGE SCALE GENOMIC DNA]</scope>
    <source>
        <strain evidence="4">ATCC 74030 / MF5533</strain>
    </source>
</reference>
<dbReference type="InterPro" id="IPR036291">
    <property type="entry name" value="NAD(P)-bd_dom_sf"/>
</dbReference>
<dbReference type="SUPFAM" id="SSF51735">
    <property type="entry name" value="NAD(P)-binding Rossmann-fold domains"/>
    <property type="match status" value="1"/>
</dbReference>
<sequence length="156" mass="16921">MKGGRGSAAYVASKAGVIGFTRALAAELGEKGTRVNVIVPGYIETDMTAAMTPEARSDALDAIPLKRFGEASDIADAAKIGRNSEGRLCQYDQADIIMRGKRHPSRLPMGSVVVNQDSTIHRVIENHRLVGHGFGSLCLMLYIFHIRKRPLLARFG</sequence>
<evidence type="ECO:0000313" key="3">
    <source>
        <dbReference type="EMBL" id="EHK97698.1"/>
    </source>
</evidence>
<gene>
    <name evidence="3" type="ORF">M7I_6584</name>
</gene>
<comment type="similarity">
    <text evidence="1">Belongs to the short-chain dehydrogenases/reductases (SDR) family.</text>
</comment>
<dbReference type="InterPro" id="IPR002347">
    <property type="entry name" value="SDR_fam"/>
</dbReference>
<keyword evidence="2" id="KW-0812">Transmembrane</keyword>
<dbReference type="Proteomes" id="UP000005446">
    <property type="component" value="Unassembled WGS sequence"/>
</dbReference>
<dbReference type="OrthoDB" id="1669814at2759"/>